<protein>
    <submittedName>
        <fullName evidence="1">Uncharacterized protein</fullName>
    </submittedName>
</protein>
<dbReference type="Proteomes" id="UP000712600">
    <property type="component" value="Unassembled WGS sequence"/>
</dbReference>
<name>A0A8S9NEM4_BRACR</name>
<evidence type="ECO:0000313" key="1">
    <source>
        <dbReference type="EMBL" id="KAF3502910.1"/>
    </source>
</evidence>
<organism evidence="1 2">
    <name type="scientific">Brassica cretica</name>
    <name type="common">Mustard</name>
    <dbReference type="NCBI Taxonomy" id="69181"/>
    <lineage>
        <taxon>Eukaryota</taxon>
        <taxon>Viridiplantae</taxon>
        <taxon>Streptophyta</taxon>
        <taxon>Embryophyta</taxon>
        <taxon>Tracheophyta</taxon>
        <taxon>Spermatophyta</taxon>
        <taxon>Magnoliopsida</taxon>
        <taxon>eudicotyledons</taxon>
        <taxon>Gunneridae</taxon>
        <taxon>Pentapetalae</taxon>
        <taxon>rosids</taxon>
        <taxon>malvids</taxon>
        <taxon>Brassicales</taxon>
        <taxon>Brassicaceae</taxon>
        <taxon>Brassiceae</taxon>
        <taxon>Brassica</taxon>
    </lineage>
</organism>
<dbReference type="EMBL" id="QGKX02001621">
    <property type="protein sequence ID" value="KAF3502910.1"/>
    <property type="molecule type" value="Genomic_DNA"/>
</dbReference>
<sequence>MDFDHTFLWTATYWYPIEKDRLNVSSQPHSSSRLFCYAGSLSKGSDVGLVYPENMLSEVMDFDHTFLWNATYWYPIENDRLNVSSQPHNSNRLFCYVGSLSKGSDVGLVYPENMLSEDRLNVSSQPHSSSRLFCYAGSLSKGSDVGLVYPENMLSEVAS</sequence>
<reference evidence="1" key="1">
    <citation type="submission" date="2019-12" db="EMBL/GenBank/DDBJ databases">
        <title>Genome sequencing and annotation of Brassica cretica.</title>
        <authorList>
            <person name="Studholme D.J."/>
            <person name="Sarris P."/>
        </authorList>
    </citation>
    <scope>NUCLEOTIDE SEQUENCE</scope>
    <source>
        <strain evidence="1">PFS-109/04</strain>
        <tissue evidence="1">Leaf</tissue>
    </source>
</reference>
<dbReference type="AlphaFoldDB" id="A0A8S9NEM4"/>
<gene>
    <name evidence="1" type="ORF">F2Q69_00043746</name>
</gene>
<proteinExistence type="predicted"/>
<comment type="caution">
    <text evidence="1">The sequence shown here is derived from an EMBL/GenBank/DDBJ whole genome shotgun (WGS) entry which is preliminary data.</text>
</comment>
<evidence type="ECO:0000313" key="2">
    <source>
        <dbReference type="Proteomes" id="UP000712600"/>
    </source>
</evidence>
<accession>A0A8S9NEM4</accession>